<proteinExistence type="inferred from homology"/>
<comment type="similarity">
    <text evidence="1">Belongs to the SMP-30/CGR1 family.</text>
</comment>
<accession>A0ABQ1QC58</accession>
<dbReference type="PRINTS" id="PR01790">
    <property type="entry name" value="SMP30FAMILY"/>
</dbReference>
<dbReference type="Gene3D" id="2.120.10.30">
    <property type="entry name" value="TolB, C-terminal domain"/>
    <property type="match status" value="1"/>
</dbReference>
<protein>
    <recommendedName>
        <fullName evidence="2">SMP-30/Gluconolactonase/LRE-like region domain-containing protein</fullName>
    </recommendedName>
</protein>
<gene>
    <name evidence="3" type="ORF">GCM10011389_33050</name>
</gene>
<dbReference type="PANTHER" id="PTHR10907">
    <property type="entry name" value="REGUCALCIN"/>
    <property type="match status" value="1"/>
</dbReference>
<dbReference type="InterPro" id="IPR013658">
    <property type="entry name" value="SGL"/>
</dbReference>
<dbReference type="PANTHER" id="PTHR10907:SF47">
    <property type="entry name" value="REGUCALCIN"/>
    <property type="match status" value="1"/>
</dbReference>
<dbReference type="SUPFAM" id="SSF63829">
    <property type="entry name" value="Calcium-dependent phosphotriesterase"/>
    <property type="match status" value="1"/>
</dbReference>
<dbReference type="Proteomes" id="UP000642571">
    <property type="component" value="Unassembled WGS sequence"/>
</dbReference>
<comment type="caution">
    <text evidence="3">The sequence shown here is derived from an EMBL/GenBank/DDBJ whole genome shotgun (WGS) entry which is preliminary data.</text>
</comment>
<sequence>MGVELIVDSKSRLGEGPSWDREKGVLYWVDILQQQLHCYNPVEHKNITVELDQAPGAVAPKSSDEVVLALENGFYFYNWKLNKLDPIMNPEEHLPRNRFNDGKCDPAGRFFAGTMDKEEEERSGTLYCLEENLSVKEKVTGVGISNGIAWSVDHTHMYYIDTFENQVYRYDYNRDTGDISHPASVIFF</sequence>
<dbReference type="EMBL" id="BMIN01000017">
    <property type="protein sequence ID" value="GGD22652.1"/>
    <property type="molecule type" value="Genomic_DNA"/>
</dbReference>
<evidence type="ECO:0000313" key="4">
    <source>
        <dbReference type="Proteomes" id="UP000642571"/>
    </source>
</evidence>
<dbReference type="InterPro" id="IPR005511">
    <property type="entry name" value="SMP-30"/>
</dbReference>
<organism evidence="3 4">
    <name type="scientific">Pontibacillus salipaludis</name>
    <dbReference type="NCBI Taxonomy" id="1697394"/>
    <lineage>
        <taxon>Bacteria</taxon>
        <taxon>Bacillati</taxon>
        <taxon>Bacillota</taxon>
        <taxon>Bacilli</taxon>
        <taxon>Bacillales</taxon>
        <taxon>Bacillaceae</taxon>
        <taxon>Pontibacillus</taxon>
    </lineage>
</organism>
<evidence type="ECO:0000256" key="1">
    <source>
        <dbReference type="ARBA" id="ARBA00008853"/>
    </source>
</evidence>
<feature type="domain" description="SMP-30/Gluconolactonase/LRE-like region" evidence="2">
    <location>
        <begin position="13"/>
        <end position="185"/>
    </location>
</feature>
<reference evidence="4" key="1">
    <citation type="journal article" date="2019" name="Int. J. Syst. Evol. Microbiol.">
        <title>The Global Catalogue of Microorganisms (GCM) 10K type strain sequencing project: providing services to taxonomists for standard genome sequencing and annotation.</title>
        <authorList>
            <consortium name="The Broad Institute Genomics Platform"/>
            <consortium name="The Broad Institute Genome Sequencing Center for Infectious Disease"/>
            <person name="Wu L."/>
            <person name="Ma J."/>
        </authorList>
    </citation>
    <scope>NUCLEOTIDE SEQUENCE [LARGE SCALE GENOMIC DNA]</scope>
    <source>
        <strain evidence="4">CGMCC 1.15353</strain>
    </source>
</reference>
<dbReference type="InterPro" id="IPR011042">
    <property type="entry name" value="6-blade_b-propeller_TolB-like"/>
</dbReference>
<evidence type="ECO:0000313" key="3">
    <source>
        <dbReference type="EMBL" id="GGD22652.1"/>
    </source>
</evidence>
<keyword evidence="4" id="KW-1185">Reference proteome</keyword>
<dbReference type="Pfam" id="PF08450">
    <property type="entry name" value="SGL"/>
    <property type="match status" value="1"/>
</dbReference>
<name>A0ABQ1QC58_9BACI</name>
<evidence type="ECO:0000259" key="2">
    <source>
        <dbReference type="Pfam" id="PF08450"/>
    </source>
</evidence>